<sequence length="59" mass="6715">MEVCYNGPIDCYPITYSGQIYKMFNGRPADKPFTVRYTGTGLGPYPRYVIATMVVYYGD</sequence>
<name>A0A6S7ENE3_9BURK</name>
<proteinExistence type="predicted"/>
<reference evidence="1 2" key="1">
    <citation type="submission" date="2020-04" db="EMBL/GenBank/DDBJ databases">
        <authorList>
            <person name="De Canck E."/>
        </authorList>
    </citation>
    <scope>NUCLEOTIDE SEQUENCE [LARGE SCALE GENOMIC DNA]</scope>
    <source>
        <strain evidence="1 2">LMG 26841</strain>
    </source>
</reference>
<accession>A0A6S7ENE3</accession>
<dbReference type="Proteomes" id="UP000494272">
    <property type="component" value="Unassembled WGS sequence"/>
</dbReference>
<evidence type="ECO:0000313" key="1">
    <source>
        <dbReference type="EMBL" id="CAB3919798.1"/>
    </source>
</evidence>
<dbReference type="EMBL" id="CADIKW010000019">
    <property type="protein sequence ID" value="CAB3919798.1"/>
    <property type="molecule type" value="Genomic_DNA"/>
</dbReference>
<organism evidence="1 2">
    <name type="scientific">Achromobacter dolens</name>
    <dbReference type="NCBI Taxonomy" id="1287738"/>
    <lineage>
        <taxon>Bacteria</taxon>
        <taxon>Pseudomonadati</taxon>
        <taxon>Pseudomonadota</taxon>
        <taxon>Betaproteobacteria</taxon>
        <taxon>Burkholderiales</taxon>
        <taxon>Alcaligenaceae</taxon>
        <taxon>Achromobacter</taxon>
    </lineage>
</organism>
<gene>
    <name evidence="1" type="ORF">LMG26841_05487</name>
</gene>
<keyword evidence="2" id="KW-1185">Reference proteome</keyword>
<evidence type="ECO:0000313" key="2">
    <source>
        <dbReference type="Proteomes" id="UP000494272"/>
    </source>
</evidence>
<dbReference type="AlphaFoldDB" id="A0A6S7ENE3"/>
<protein>
    <submittedName>
        <fullName evidence="1">Uncharacterized protein</fullName>
    </submittedName>
</protein>